<dbReference type="PROSITE" id="PS51365">
    <property type="entry name" value="RENAL_DIPEPTIDASE_2"/>
    <property type="match status" value="1"/>
</dbReference>
<reference evidence="1" key="1">
    <citation type="submission" date="2020-10" db="EMBL/GenBank/DDBJ databases">
        <authorList>
            <person name="Gilroy R."/>
        </authorList>
    </citation>
    <scope>NUCLEOTIDE SEQUENCE</scope>
    <source>
        <strain evidence="1">3924</strain>
    </source>
</reference>
<dbReference type="PANTHER" id="PTHR10443">
    <property type="entry name" value="MICROSOMAL DIPEPTIDASE"/>
    <property type="match status" value="1"/>
</dbReference>
<gene>
    <name evidence="1" type="ORF">IAC51_03695</name>
</gene>
<dbReference type="Gene3D" id="3.20.20.140">
    <property type="entry name" value="Metal-dependent hydrolases"/>
    <property type="match status" value="1"/>
</dbReference>
<dbReference type="PANTHER" id="PTHR10443:SF12">
    <property type="entry name" value="DIPEPTIDASE"/>
    <property type="match status" value="1"/>
</dbReference>
<dbReference type="SUPFAM" id="SSF51556">
    <property type="entry name" value="Metallo-dependent hydrolases"/>
    <property type="match status" value="1"/>
</dbReference>
<dbReference type="GO" id="GO:0006508">
    <property type="term" value="P:proteolysis"/>
    <property type="evidence" value="ECO:0007669"/>
    <property type="project" value="InterPro"/>
</dbReference>
<dbReference type="Pfam" id="PF07722">
    <property type="entry name" value="Peptidase_C26"/>
    <property type="match status" value="1"/>
</dbReference>
<dbReference type="SUPFAM" id="SSF52317">
    <property type="entry name" value="Class I glutamine amidotransferase-like"/>
    <property type="match status" value="1"/>
</dbReference>
<dbReference type="Proteomes" id="UP000712007">
    <property type="component" value="Unassembled WGS sequence"/>
</dbReference>
<accession>A0A940DJJ3</accession>
<reference evidence="1" key="2">
    <citation type="journal article" date="2021" name="PeerJ">
        <title>Extensive microbial diversity within the chicken gut microbiome revealed by metagenomics and culture.</title>
        <authorList>
            <person name="Gilroy R."/>
            <person name="Ravi A."/>
            <person name="Getino M."/>
            <person name="Pursley I."/>
            <person name="Horton D.L."/>
            <person name="Alikhan N.F."/>
            <person name="Baker D."/>
            <person name="Gharbi K."/>
            <person name="Hall N."/>
            <person name="Watson M."/>
            <person name="Adriaenssens E.M."/>
            <person name="Foster-Nyarko E."/>
            <person name="Jarju S."/>
            <person name="Secka A."/>
            <person name="Antonio M."/>
            <person name="Oren A."/>
            <person name="Chaudhuri R.R."/>
            <person name="La Ragione R."/>
            <person name="Hildebrand F."/>
            <person name="Pallen M.J."/>
        </authorList>
    </citation>
    <scope>NUCLEOTIDE SEQUENCE</scope>
    <source>
        <strain evidence="1">3924</strain>
    </source>
</reference>
<comment type="caution">
    <text evidence="1">The sequence shown here is derived from an EMBL/GenBank/DDBJ whole genome shotgun (WGS) entry which is preliminary data.</text>
</comment>
<dbReference type="CDD" id="cd01301">
    <property type="entry name" value="rDP_like"/>
    <property type="match status" value="1"/>
</dbReference>
<dbReference type="GO" id="GO:0070573">
    <property type="term" value="F:metallodipeptidase activity"/>
    <property type="evidence" value="ECO:0007669"/>
    <property type="project" value="InterPro"/>
</dbReference>
<dbReference type="InterPro" id="IPR008257">
    <property type="entry name" value="Pept_M19"/>
</dbReference>
<dbReference type="InterPro" id="IPR011697">
    <property type="entry name" value="Peptidase_C26"/>
</dbReference>
<organism evidence="1 2">
    <name type="scientific">Candidatus Aphodosoma intestinipullorum</name>
    <dbReference type="NCBI Taxonomy" id="2840674"/>
    <lineage>
        <taxon>Bacteria</taxon>
        <taxon>Pseudomonadati</taxon>
        <taxon>Bacteroidota</taxon>
        <taxon>Bacteroidia</taxon>
        <taxon>Bacteroidales</taxon>
        <taxon>Candidatus Aphodosoma</taxon>
    </lineage>
</organism>
<dbReference type="AlphaFoldDB" id="A0A940DJJ3"/>
<evidence type="ECO:0000313" key="2">
    <source>
        <dbReference type="Proteomes" id="UP000712007"/>
    </source>
</evidence>
<protein>
    <submittedName>
        <fullName evidence="1">Membrane dipeptidase</fullName>
    </submittedName>
</protein>
<dbReference type="CDD" id="cd01745">
    <property type="entry name" value="GATase1_2"/>
    <property type="match status" value="1"/>
</dbReference>
<proteinExistence type="predicted"/>
<dbReference type="PROSITE" id="PS51273">
    <property type="entry name" value="GATASE_TYPE_1"/>
    <property type="match status" value="1"/>
</dbReference>
<dbReference type="InterPro" id="IPR032466">
    <property type="entry name" value="Metal_Hydrolase"/>
</dbReference>
<evidence type="ECO:0000313" key="1">
    <source>
        <dbReference type="EMBL" id="MBO8439733.1"/>
    </source>
</evidence>
<dbReference type="Pfam" id="PF01244">
    <property type="entry name" value="Peptidase_M19"/>
    <property type="match status" value="1"/>
</dbReference>
<dbReference type="Gene3D" id="3.40.50.880">
    <property type="match status" value="1"/>
</dbReference>
<sequence length="570" mass="62747">MRTYRPLIGVSANWAEETSRVAQAYLDAVTVAGGTPVILPLTDCAEQIEDYAARIDGLILTGGGDIDPSFWGEELIPESGVPSLYRDNYDLALYRAARHRQIPILGICRGMQVMSVAEGGSIYQDIYTQIDRKLLTHSQDAPKSEAAHEVRLAHGSKLATLFGTEQLSVNTLHHQAVRGTGRGFTATGESPDGICEAIESEHYPMIGVQWHPEHLRRTQPVQDVLFRWLIDEARLQANAVRIHEKYVVLDSHTDTPMVWTEGMNLGERQSDTRVDFAKMRDGRVSATFMVAYMPQKGMNDTERREAHDIAVDTFAKLRAQVDNNPRIVGLALSPDDVAVRQREGRAAACLGLENGYALAGDISNTEKMFSLGVRYITLCHNGDNELCDSAKGNRTHGGLSAFGRAVVREMNRLGMMVDISHASDDTMRQAIEESAVPVVATHSSARSLCNHPRNLTDDLLKRLAARGGVCQICLYGYFLSENGEASVRTVADHIDHVVRIAGIDHVGVGSDFDGGGGIAGCESTDELINITKELLRRGYTEEETAKIMGGNFMRVWREAETYARRHGKSL</sequence>
<dbReference type="EMBL" id="JADIMV010000061">
    <property type="protein sequence ID" value="MBO8439733.1"/>
    <property type="molecule type" value="Genomic_DNA"/>
</dbReference>
<name>A0A940DJJ3_9BACT</name>
<dbReference type="InterPro" id="IPR029062">
    <property type="entry name" value="Class_I_gatase-like"/>
</dbReference>